<evidence type="ECO:0000313" key="2">
    <source>
        <dbReference type="EMBL" id="KAK7046784.1"/>
    </source>
</evidence>
<dbReference type="InterPro" id="IPR009030">
    <property type="entry name" value="Growth_fac_rcpt_cys_sf"/>
</dbReference>
<dbReference type="Gene3D" id="2.10.50.10">
    <property type="entry name" value="Tumor Necrosis Factor Receptor, subunit A, domain 2"/>
    <property type="match status" value="1"/>
</dbReference>
<organism evidence="2 3">
    <name type="scientific">Favolaschia claudopus</name>
    <dbReference type="NCBI Taxonomy" id="2862362"/>
    <lineage>
        <taxon>Eukaryota</taxon>
        <taxon>Fungi</taxon>
        <taxon>Dikarya</taxon>
        <taxon>Basidiomycota</taxon>
        <taxon>Agaricomycotina</taxon>
        <taxon>Agaricomycetes</taxon>
        <taxon>Agaricomycetidae</taxon>
        <taxon>Agaricales</taxon>
        <taxon>Marasmiineae</taxon>
        <taxon>Mycenaceae</taxon>
        <taxon>Favolaschia</taxon>
    </lineage>
</organism>
<gene>
    <name evidence="2" type="ORF">R3P38DRAFT_83800</name>
</gene>
<dbReference type="PANTHER" id="PTHR46967">
    <property type="entry name" value="INSULIN-LIKE GROWTH FACTOR BINDING PROTEIN,N-TERMINAL"/>
    <property type="match status" value="1"/>
</dbReference>
<keyword evidence="1" id="KW-1133">Transmembrane helix</keyword>
<keyword evidence="1" id="KW-0812">Transmembrane</keyword>
<dbReference type="SUPFAM" id="SSF57184">
    <property type="entry name" value="Growth factor receptor domain"/>
    <property type="match status" value="1"/>
</dbReference>
<keyword evidence="1" id="KW-0472">Membrane</keyword>
<reference evidence="2 3" key="1">
    <citation type="journal article" date="2024" name="J Genomics">
        <title>Draft genome sequencing and assembly of Favolaschia claudopus CIRM-BRFM 2984 isolated from oak limbs.</title>
        <authorList>
            <person name="Navarro D."/>
            <person name="Drula E."/>
            <person name="Chaduli D."/>
            <person name="Cazenave R."/>
            <person name="Ahrendt S."/>
            <person name="Wang J."/>
            <person name="Lipzen A."/>
            <person name="Daum C."/>
            <person name="Barry K."/>
            <person name="Grigoriev I.V."/>
            <person name="Favel A."/>
            <person name="Rosso M.N."/>
            <person name="Martin F."/>
        </authorList>
    </citation>
    <scope>NUCLEOTIDE SEQUENCE [LARGE SCALE GENOMIC DNA]</scope>
    <source>
        <strain evidence="2 3">CIRM-BRFM 2984</strain>
    </source>
</reference>
<dbReference type="PANTHER" id="PTHR46967:SF2">
    <property type="entry name" value="SUSHI, VON WILLEBRAND FACTOR TYPE A, EGF AND PENTRAXIN DOMAIN-CONTAINING PROTEIN 1-LIKE"/>
    <property type="match status" value="1"/>
</dbReference>
<name>A0AAW0D7D6_9AGAR</name>
<feature type="transmembrane region" description="Helical" evidence="1">
    <location>
        <begin position="21"/>
        <end position="42"/>
    </location>
</feature>
<evidence type="ECO:0000313" key="3">
    <source>
        <dbReference type="Proteomes" id="UP001362999"/>
    </source>
</evidence>
<keyword evidence="3" id="KW-1185">Reference proteome</keyword>
<dbReference type="AlphaFoldDB" id="A0AAW0D7D6"/>
<evidence type="ECO:0008006" key="4">
    <source>
        <dbReference type="Google" id="ProtNLM"/>
    </source>
</evidence>
<dbReference type="SMART" id="SM01411">
    <property type="entry name" value="Ephrin_rec_like"/>
    <property type="match status" value="2"/>
</dbReference>
<proteinExistence type="predicted"/>
<dbReference type="Proteomes" id="UP001362999">
    <property type="component" value="Unassembled WGS sequence"/>
</dbReference>
<comment type="caution">
    <text evidence="2">The sequence shown here is derived from an EMBL/GenBank/DDBJ whole genome shotgun (WGS) entry which is preliminary data.</text>
</comment>
<accession>A0AAW0D7D6</accession>
<sequence length="297" mass="31544">MHTRRAPQIKRTTINTTLLNLLAHLLPVLLHFTLCLSMRSRIHIRMHHSLAMQSESSAFRAQFPDITSTMSGSRTQRGISTGAPNPIVLQQQLQNLSSLLSSTKMFFASPLISAALMMLGSVTALPQPEQGLIARQSCPSGSYQYNQTACVACPAGNTCNGGSDSPQPCDYGLYQPNTGSTSCMQTQPGFFTNQRGSTTPAACPPGSYQPYSQQAFCYGVPKGRFQSQSGKPFVCATCCGWAATQNNNVNPVNCTGSTPYAWPNSGDGCISSPTSCTRAATCAQAADGSCPGETIFG</sequence>
<protein>
    <recommendedName>
        <fullName evidence="4">Tyrosine-protein kinase ephrin type A/B receptor-like domain-containing protein</fullName>
    </recommendedName>
</protein>
<dbReference type="EMBL" id="JAWWNJ010000010">
    <property type="protein sequence ID" value="KAK7046784.1"/>
    <property type="molecule type" value="Genomic_DNA"/>
</dbReference>
<evidence type="ECO:0000256" key="1">
    <source>
        <dbReference type="SAM" id="Phobius"/>
    </source>
</evidence>